<name>A0ABP3GYM8_9ACTN</name>
<reference evidence="5" key="1">
    <citation type="journal article" date="2019" name="Int. J. Syst. Evol. Microbiol.">
        <title>The Global Catalogue of Microorganisms (GCM) 10K type strain sequencing project: providing services to taxonomists for standard genome sequencing and annotation.</title>
        <authorList>
            <consortium name="The Broad Institute Genomics Platform"/>
            <consortium name="The Broad Institute Genome Sequencing Center for Infectious Disease"/>
            <person name="Wu L."/>
            <person name="Ma J."/>
        </authorList>
    </citation>
    <scope>NUCLEOTIDE SEQUENCE [LARGE SCALE GENOMIC DNA]</scope>
    <source>
        <strain evidence="5">JCM 3146</strain>
    </source>
</reference>
<dbReference type="Pfam" id="PF01740">
    <property type="entry name" value="STAS"/>
    <property type="match status" value="1"/>
</dbReference>
<comment type="caution">
    <text evidence="4">The sequence shown here is derived from an EMBL/GenBank/DDBJ whole genome shotgun (WGS) entry which is preliminary data.</text>
</comment>
<evidence type="ECO:0000313" key="5">
    <source>
        <dbReference type="Proteomes" id="UP001501822"/>
    </source>
</evidence>
<dbReference type="InterPro" id="IPR003658">
    <property type="entry name" value="Anti-sigma_ant"/>
</dbReference>
<keyword evidence="5" id="KW-1185">Reference proteome</keyword>
<evidence type="ECO:0000313" key="4">
    <source>
        <dbReference type="EMBL" id="GAA0355075.1"/>
    </source>
</evidence>
<dbReference type="PROSITE" id="PS50801">
    <property type="entry name" value="STAS"/>
    <property type="match status" value="1"/>
</dbReference>
<evidence type="ECO:0000256" key="1">
    <source>
        <dbReference type="ARBA" id="ARBA00009013"/>
    </source>
</evidence>
<gene>
    <name evidence="4" type="ORF">GCM10010151_50810</name>
</gene>
<evidence type="ECO:0000259" key="3">
    <source>
        <dbReference type="PROSITE" id="PS50801"/>
    </source>
</evidence>
<dbReference type="CDD" id="cd07043">
    <property type="entry name" value="STAS_anti-anti-sigma_factors"/>
    <property type="match status" value="1"/>
</dbReference>
<comment type="similarity">
    <text evidence="1 2">Belongs to the anti-sigma-factor antagonist family.</text>
</comment>
<feature type="domain" description="STAS" evidence="3">
    <location>
        <begin position="16"/>
        <end position="115"/>
    </location>
</feature>
<sequence length="127" mass="13285">MVKDLDVEVTDVSGPIAVVTVTGELNLYTSGGFRTAVRGACGDGHPHLILDLAGVPFCDSSGLSALIMLHRWAGEAGGSLTLAAVPDRIARLLQMSGVDQTIPIKPTVRDALEQHPHGGDRTSTSQE</sequence>
<dbReference type="NCBIfam" id="TIGR00377">
    <property type="entry name" value="ant_ant_sig"/>
    <property type="match status" value="1"/>
</dbReference>
<dbReference type="RefSeq" id="WP_252801884.1">
    <property type="nucleotide sequence ID" value="NZ_BAAABM010000047.1"/>
</dbReference>
<evidence type="ECO:0000256" key="2">
    <source>
        <dbReference type="RuleBase" id="RU003749"/>
    </source>
</evidence>
<dbReference type="Proteomes" id="UP001501822">
    <property type="component" value="Unassembled WGS sequence"/>
</dbReference>
<dbReference type="Gene3D" id="3.30.750.24">
    <property type="entry name" value="STAS domain"/>
    <property type="match status" value="1"/>
</dbReference>
<dbReference type="SUPFAM" id="SSF52091">
    <property type="entry name" value="SpoIIaa-like"/>
    <property type="match status" value="1"/>
</dbReference>
<dbReference type="PANTHER" id="PTHR33495:SF2">
    <property type="entry name" value="ANTI-SIGMA FACTOR ANTAGONIST TM_1081-RELATED"/>
    <property type="match status" value="1"/>
</dbReference>
<accession>A0ABP3GYM8</accession>
<dbReference type="PANTHER" id="PTHR33495">
    <property type="entry name" value="ANTI-SIGMA FACTOR ANTAGONIST TM_1081-RELATED-RELATED"/>
    <property type="match status" value="1"/>
</dbReference>
<dbReference type="EMBL" id="BAAABM010000047">
    <property type="protein sequence ID" value="GAA0355075.1"/>
    <property type="molecule type" value="Genomic_DNA"/>
</dbReference>
<organism evidence="4 5">
    <name type="scientific">Actinoallomurus spadix</name>
    <dbReference type="NCBI Taxonomy" id="79912"/>
    <lineage>
        <taxon>Bacteria</taxon>
        <taxon>Bacillati</taxon>
        <taxon>Actinomycetota</taxon>
        <taxon>Actinomycetes</taxon>
        <taxon>Streptosporangiales</taxon>
        <taxon>Thermomonosporaceae</taxon>
        <taxon>Actinoallomurus</taxon>
    </lineage>
</organism>
<dbReference type="InterPro" id="IPR002645">
    <property type="entry name" value="STAS_dom"/>
</dbReference>
<protein>
    <recommendedName>
        <fullName evidence="2">Anti-sigma factor antagonist</fullName>
    </recommendedName>
</protein>
<dbReference type="InterPro" id="IPR036513">
    <property type="entry name" value="STAS_dom_sf"/>
</dbReference>
<proteinExistence type="inferred from homology"/>